<feature type="transmembrane region" description="Helical" evidence="9">
    <location>
        <begin position="156"/>
        <end position="180"/>
    </location>
</feature>
<dbReference type="GO" id="GO:0022857">
    <property type="term" value="F:transmembrane transporter activity"/>
    <property type="evidence" value="ECO:0007669"/>
    <property type="project" value="InterPro"/>
</dbReference>
<comment type="caution">
    <text evidence="11">The sequence shown here is derived from an EMBL/GenBank/DDBJ whole genome shotgun (WGS) entry which is preliminary data.</text>
</comment>
<feature type="transmembrane region" description="Helical" evidence="9">
    <location>
        <begin position="186"/>
        <end position="204"/>
    </location>
</feature>
<dbReference type="InterPro" id="IPR011701">
    <property type="entry name" value="MFS"/>
</dbReference>
<dbReference type="PROSITE" id="PS00216">
    <property type="entry name" value="SUGAR_TRANSPORT_1"/>
    <property type="match status" value="1"/>
</dbReference>
<dbReference type="GO" id="GO:0005886">
    <property type="term" value="C:plasma membrane"/>
    <property type="evidence" value="ECO:0007669"/>
    <property type="project" value="UniProtKB-SubCell"/>
</dbReference>
<evidence type="ECO:0000256" key="5">
    <source>
        <dbReference type="ARBA" id="ARBA00022692"/>
    </source>
</evidence>
<dbReference type="PRINTS" id="PR01035">
    <property type="entry name" value="TCRTETA"/>
</dbReference>
<dbReference type="AlphaFoldDB" id="A0A934U142"/>
<reference evidence="11" key="1">
    <citation type="submission" date="2020-12" db="EMBL/GenBank/DDBJ databases">
        <title>Antrihabitans popcorni sp. nov. and Antrihabitans auranticaus sp. nov., isolated from a larva cave.</title>
        <authorList>
            <person name="Lee S.D."/>
            <person name="Kim I.S."/>
        </authorList>
    </citation>
    <scope>NUCLEOTIDE SEQUENCE</scope>
    <source>
        <strain evidence="11">YC3-6</strain>
    </source>
</reference>
<feature type="transmembrane region" description="Helical" evidence="9">
    <location>
        <begin position="234"/>
        <end position="256"/>
    </location>
</feature>
<dbReference type="Proteomes" id="UP000655868">
    <property type="component" value="Unassembled WGS sequence"/>
</dbReference>
<gene>
    <name evidence="11" type="ORF">JGU71_05145</name>
</gene>
<dbReference type="EMBL" id="JAEMNV010000002">
    <property type="protein sequence ID" value="MBJ8338264.1"/>
    <property type="molecule type" value="Genomic_DNA"/>
</dbReference>
<organism evidence="11 12">
    <name type="scientific">Antrihabitans stalagmiti</name>
    <dbReference type="NCBI Taxonomy" id="2799499"/>
    <lineage>
        <taxon>Bacteria</taxon>
        <taxon>Bacillati</taxon>
        <taxon>Actinomycetota</taxon>
        <taxon>Actinomycetes</taxon>
        <taxon>Mycobacteriales</taxon>
        <taxon>Nocardiaceae</taxon>
        <taxon>Antrihabitans</taxon>
    </lineage>
</organism>
<comment type="similarity">
    <text evidence="2">Belongs to the major facilitator superfamily. TCR/Tet family.</text>
</comment>
<dbReference type="InterPro" id="IPR036259">
    <property type="entry name" value="MFS_trans_sf"/>
</dbReference>
<sequence length="430" mass="44158">MSEPGPVSDEAGGFQGGDAGAGPRSQRLPAEIWVIVTASFVIALGFGIVAPALPEYARSFGVGPAAASGIISAFALMRLIFAPASGRLVQRRGERPIYLIGLLVVAVSTGACAFAQEYWQLLVFRSFGGIGSTMFTISSLGLVIRISPPHMRGRVSGLYATSFLFGAISGPLVGSALLGFGLRVPFAIYSVALLIAAAVVYFALRDSTLATPAAAADAPTMTLRDGLAKVAYRAALWASFVQGWAVMGVRFAVIPLFVVEALHRDVKIAGFALTAFAVGDALVLIPAGRLSDRYGRKPFLVLGSMISGSATIGMGVSESIWVFLLTGFVAGVGVGLTLPSQQAAIADIIGSKVRGGPVLAAVQMVTDVGVVVGPIVAGLLAEVLSYQVAFAVTGALMLAAALFWSVSPETSSRVVAKSSKGSAGDADSDK</sequence>
<dbReference type="Pfam" id="PF07690">
    <property type="entry name" value="MFS_1"/>
    <property type="match status" value="1"/>
</dbReference>
<dbReference type="InterPro" id="IPR005828">
    <property type="entry name" value="MFS_sugar_transport-like"/>
</dbReference>
<comment type="subcellular location">
    <subcellularLocation>
        <location evidence="1">Cell membrane</location>
        <topology evidence="1">Multi-pass membrane protein</topology>
    </subcellularLocation>
</comment>
<feature type="transmembrane region" description="Helical" evidence="9">
    <location>
        <begin position="320"/>
        <end position="338"/>
    </location>
</feature>
<dbReference type="PROSITE" id="PS50850">
    <property type="entry name" value="MFS"/>
    <property type="match status" value="1"/>
</dbReference>
<dbReference type="CDD" id="cd17325">
    <property type="entry name" value="MFS_MdtG_SLC18_like"/>
    <property type="match status" value="1"/>
</dbReference>
<dbReference type="InterPro" id="IPR001958">
    <property type="entry name" value="Tet-R_TetA/multi-R_MdtG-like"/>
</dbReference>
<feature type="transmembrane region" description="Helical" evidence="9">
    <location>
        <begin position="122"/>
        <end position="144"/>
    </location>
</feature>
<protein>
    <submittedName>
        <fullName evidence="11">MFS transporter</fullName>
    </submittedName>
</protein>
<evidence type="ECO:0000259" key="10">
    <source>
        <dbReference type="PROSITE" id="PS50850"/>
    </source>
</evidence>
<keyword evidence="7 9" id="KW-0472">Membrane</keyword>
<evidence type="ECO:0000256" key="8">
    <source>
        <dbReference type="SAM" id="MobiDB-lite"/>
    </source>
</evidence>
<keyword evidence="12" id="KW-1185">Reference proteome</keyword>
<dbReference type="Gene3D" id="1.20.1720.10">
    <property type="entry name" value="Multidrug resistance protein D"/>
    <property type="match status" value="1"/>
</dbReference>
<evidence type="ECO:0000313" key="11">
    <source>
        <dbReference type="EMBL" id="MBJ8338264.1"/>
    </source>
</evidence>
<keyword evidence="6 9" id="KW-1133">Transmembrane helix</keyword>
<dbReference type="PANTHER" id="PTHR43414:SF6">
    <property type="entry name" value="MULTIDRUG RESISTANCE PROTEIN MDTG"/>
    <property type="match status" value="1"/>
</dbReference>
<name>A0A934U142_9NOCA</name>
<evidence type="ECO:0000313" key="12">
    <source>
        <dbReference type="Proteomes" id="UP000655868"/>
    </source>
</evidence>
<dbReference type="InterPro" id="IPR020846">
    <property type="entry name" value="MFS_dom"/>
</dbReference>
<dbReference type="InterPro" id="IPR005829">
    <property type="entry name" value="Sugar_transporter_CS"/>
</dbReference>
<keyword evidence="5 9" id="KW-0812">Transmembrane</keyword>
<feature type="transmembrane region" description="Helical" evidence="9">
    <location>
        <begin position="386"/>
        <end position="406"/>
    </location>
</feature>
<feature type="domain" description="Major facilitator superfamily (MFS) profile" evidence="10">
    <location>
        <begin position="31"/>
        <end position="411"/>
    </location>
</feature>
<evidence type="ECO:0000256" key="6">
    <source>
        <dbReference type="ARBA" id="ARBA00022989"/>
    </source>
</evidence>
<feature type="transmembrane region" description="Helical" evidence="9">
    <location>
        <begin position="268"/>
        <end position="287"/>
    </location>
</feature>
<dbReference type="SUPFAM" id="SSF103473">
    <property type="entry name" value="MFS general substrate transporter"/>
    <property type="match status" value="1"/>
</dbReference>
<keyword evidence="3" id="KW-0813">Transport</keyword>
<dbReference type="Pfam" id="PF00083">
    <property type="entry name" value="Sugar_tr"/>
    <property type="match status" value="1"/>
</dbReference>
<dbReference type="Gene3D" id="1.20.1250.20">
    <property type="entry name" value="MFS general substrate transporter like domains"/>
    <property type="match status" value="1"/>
</dbReference>
<accession>A0A934U142</accession>
<dbReference type="PANTHER" id="PTHR43414">
    <property type="entry name" value="MULTIDRUG RESISTANCE PROTEIN MDTG"/>
    <property type="match status" value="1"/>
</dbReference>
<evidence type="ECO:0000256" key="2">
    <source>
        <dbReference type="ARBA" id="ARBA00007520"/>
    </source>
</evidence>
<evidence type="ECO:0000256" key="4">
    <source>
        <dbReference type="ARBA" id="ARBA00022475"/>
    </source>
</evidence>
<keyword evidence="4" id="KW-1003">Cell membrane</keyword>
<evidence type="ECO:0000256" key="9">
    <source>
        <dbReference type="SAM" id="Phobius"/>
    </source>
</evidence>
<feature type="transmembrane region" description="Helical" evidence="9">
    <location>
        <begin position="96"/>
        <end position="116"/>
    </location>
</feature>
<feature type="transmembrane region" description="Helical" evidence="9">
    <location>
        <begin position="358"/>
        <end position="380"/>
    </location>
</feature>
<feature type="region of interest" description="Disordered" evidence="8">
    <location>
        <begin position="1"/>
        <end position="24"/>
    </location>
</feature>
<proteinExistence type="inferred from homology"/>
<feature type="transmembrane region" description="Helical" evidence="9">
    <location>
        <begin position="65"/>
        <end position="84"/>
    </location>
</feature>
<evidence type="ECO:0000256" key="1">
    <source>
        <dbReference type="ARBA" id="ARBA00004651"/>
    </source>
</evidence>
<evidence type="ECO:0000256" key="7">
    <source>
        <dbReference type="ARBA" id="ARBA00023136"/>
    </source>
</evidence>
<feature type="transmembrane region" description="Helical" evidence="9">
    <location>
        <begin position="32"/>
        <end position="53"/>
    </location>
</feature>
<evidence type="ECO:0000256" key="3">
    <source>
        <dbReference type="ARBA" id="ARBA00022448"/>
    </source>
</evidence>